<organism evidence="2 3">
    <name type="scientific">Actinomadura decatromicini</name>
    <dbReference type="NCBI Taxonomy" id="2604572"/>
    <lineage>
        <taxon>Bacteria</taxon>
        <taxon>Bacillati</taxon>
        <taxon>Actinomycetota</taxon>
        <taxon>Actinomycetes</taxon>
        <taxon>Streptosporangiales</taxon>
        <taxon>Thermomonosporaceae</taxon>
        <taxon>Actinomadura</taxon>
    </lineage>
</organism>
<dbReference type="AlphaFoldDB" id="A0A5D3FG78"/>
<feature type="region of interest" description="Disordered" evidence="1">
    <location>
        <begin position="1"/>
        <end position="22"/>
    </location>
</feature>
<gene>
    <name evidence="2" type="ORF">FXF68_24500</name>
</gene>
<evidence type="ECO:0000256" key="1">
    <source>
        <dbReference type="SAM" id="MobiDB-lite"/>
    </source>
</evidence>
<dbReference type="EMBL" id="VSRQ01000005">
    <property type="protein sequence ID" value="TYK46982.1"/>
    <property type="molecule type" value="Genomic_DNA"/>
</dbReference>
<evidence type="ECO:0000313" key="3">
    <source>
        <dbReference type="Proteomes" id="UP000323505"/>
    </source>
</evidence>
<accession>A0A5D3FG78</accession>
<dbReference type="RefSeq" id="WP_148763043.1">
    <property type="nucleotide sequence ID" value="NZ_VSRQ01000005.1"/>
</dbReference>
<sequence>MTPPMSTARRAAERGRRTGPQCADEAALAMTLTTVWMVRTGRLLDRKPIMHELSADELVEFWDDPLREATTKAKVFPS</sequence>
<proteinExistence type="predicted"/>
<reference evidence="2 3" key="1">
    <citation type="submission" date="2019-08" db="EMBL/GenBank/DDBJ databases">
        <title>Actinomadura sp. nov. CYP1-5 isolated from mountain soil.</title>
        <authorList>
            <person name="Songsumanus A."/>
            <person name="Kuncharoen N."/>
            <person name="Kudo T."/>
            <person name="Yuki M."/>
            <person name="Igarashi Y."/>
            <person name="Tanasupawat S."/>
        </authorList>
    </citation>
    <scope>NUCLEOTIDE SEQUENCE [LARGE SCALE GENOMIC DNA]</scope>
    <source>
        <strain evidence="2 3">CYP1-5</strain>
    </source>
</reference>
<protein>
    <submittedName>
        <fullName evidence="2">Uncharacterized protein</fullName>
    </submittedName>
</protein>
<dbReference type="Proteomes" id="UP000323505">
    <property type="component" value="Unassembled WGS sequence"/>
</dbReference>
<comment type="caution">
    <text evidence="2">The sequence shown here is derived from an EMBL/GenBank/DDBJ whole genome shotgun (WGS) entry which is preliminary data.</text>
</comment>
<keyword evidence="3" id="KW-1185">Reference proteome</keyword>
<name>A0A5D3FG78_9ACTN</name>
<evidence type="ECO:0000313" key="2">
    <source>
        <dbReference type="EMBL" id="TYK46982.1"/>
    </source>
</evidence>